<dbReference type="SUPFAM" id="SSF56300">
    <property type="entry name" value="Metallo-dependent phosphatases"/>
    <property type="match status" value="1"/>
</dbReference>
<organism evidence="2 3">
    <name type="scientific">Methylobacterium gnaphalii</name>
    <dbReference type="NCBI Taxonomy" id="1010610"/>
    <lineage>
        <taxon>Bacteria</taxon>
        <taxon>Pseudomonadati</taxon>
        <taxon>Pseudomonadota</taxon>
        <taxon>Alphaproteobacteria</taxon>
        <taxon>Hyphomicrobiales</taxon>
        <taxon>Methylobacteriaceae</taxon>
        <taxon>Methylobacterium</taxon>
    </lineage>
</organism>
<dbReference type="Gene3D" id="3.60.21.10">
    <property type="match status" value="1"/>
</dbReference>
<proteinExistence type="predicted"/>
<dbReference type="GO" id="GO:0016787">
    <property type="term" value="F:hydrolase activity"/>
    <property type="evidence" value="ECO:0007669"/>
    <property type="project" value="InterPro"/>
</dbReference>
<dbReference type="PANTHER" id="PTHR37844">
    <property type="entry name" value="SER/THR PROTEIN PHOSPHATASE SUPERFAMILY (AFU_ORTHOLOGUE AFUA_1G14840)"/>
    <property type="match status" value="1"/>
</dbReference>
<evidence type="ECO:0000259" key="1">
    <source>
        <dbReference type="Pfam" id="PF00149"/>
    </source>
</evidence>
<dbReference type="Pfam" id="PF00149">
    <property type="entry name" value="Metallophos"/>
    <property type="match status" value="1"/>
</dbReference>
<dbReference type="AlphaFoldDB" id="A0A512JR76"/>
<feature type="domain" description="Calcineurin-like phosphoesterase" evidence="1">
    <location>
        <begin position="16"/>
        <end position="237"/>
    </location>
</feature>
<dbReference type="RefSeq" id="WP_238258447.1">
    <property type="nucleotide sequence ID" value="NZ_BJZV01000042.1"/>
</dbReference>
<keyword evidence="3" id="KW-1185">Reference proteome</keyword>
<sequence length="279" mass="29657">MMASVPASPRPSSALRIQVVSDLHVDVVETGRFSLAPGADLVVVAGDTCAGAVEALTYLRHRIPAAVPLVAVLGNHEFYGRLLVDEIARARAAAEQLGVTLLENDVAVIGGVRFLGATLWTDYALHGCRHRQVVMAAALRGMNDHHCIAAAHDPTWRGFLPTDAAALHAASRAFIARTLATPFPGPSVVVTHHGPHPSCIAPRYGRDPLSASFASDLTELIVSARPDLWISGHTHHPVDERIGATRLVSNPHGYGNECAGEFDPALVIELACNNPEDRA</sequence>
<protein>
    <submittedName>
        <fullName evidence="2">Phosphatase</fullName>
    </submittedName>
</protein>
<name>A0A512JR76_9HYPH</name>
<dbReference type="InterPro" id="IPR029052">
    <property type="entry name" value="Metallo-depent_PP-like"/>
</dbReference>
<dbReference type="PANTHER" id="PTHR37844:SF2">
    <property type="entry name" value="SER_THR PROTEIN PHOSPHATASE SUPERFAMILY (AFU_ORTHOLOGUE AFUA_1G14840)"/>
    <property type="match status" value="1"/>
</dbReference>
<accession>A0A512JR76</accession>
<evidence type="ECO:0000313" key="3">
    <source>
        <dbReference type="Proteomes" id="UP000321750"/>
    </source>
</evidence>
<dbReference type="EMBL" id="BJZV01000042">
    <property type="protein sequence ID" value="GEP12456.1"/>
    <property type="molecule type" value="Genomic_DNA"/>
</dbReference>
<gene>
    <name evidence="2" type="ORF">MGN01_43010</name>
</gene>
<dbReference type="Proteomes" id="UP000321750">
    <property type="component" value="Unassembled WGS sequence"/>
</dbReference>
<evidence type="ECO:0000313" key="2">
    <source>
        <dbReference type="EMBL" id="GEP12456.1"/>
    </source>
</evidence>
<comment type="caution">
    <text evidence="2">The sequence shown here is derived from an EMBL/GenBank/DDBJ whole genome shotgun (WGS) entry which is preliminary data.</text>
</comment>
<reference evidence="2 3" key="1">
    <citation type="submission" date="2019-07" db="EMBL/GenBank/DDBJ databases">
        <title>Whole genome shotgun sequence of Methylobacterium gnaphalii NBRC 107716.</title>
        <authorList>
            <person name="Hosoyama A."/>
            <person name="Uohara A."/>
            <person name="Ohji S."/>
            <person name="Ichikawa N."/>
        </authorList>
    </citation>
    <scope>NUCLEOTIDE SEQUENCE [LARGE SCALE GENOMIC DNA]</scope>
    <source>
        <strain evidence="2 3">NBRC 107716</strain>
    </source>
</reference>
<dbReference type="InterPro" id="IPR004843">
    <property type="entry name" value="Calcineurin-like_PHP"/>
</dbReference>